<name>A0A645F9I4_9ZZZZ</name>
<protein>
    <submittedName>
        <fullName evidence="1">Uncharacterized protein</fullName>
    </submittedName>
</protein>
<dbReference type="EMBL" id="VSSQ01057235">
    <property type="protein sequence ID" value="MPN11038.1"/>
    <property type="molecule type" value="Genomic_DNA"/>
</dbReference>
<gene>
    <name evidence="1" type="ORF">SDC9_158339</name>
</gene>
<reference evidence="1" key="1">
    <citation type="submission" date="2019-08" db="EMBL/GenBank/DDBJ databases">
        <authorList>
            <person name="Kucharzyk K."/>
            <person name="Murdoch R.W."/>
            <person name="Higgins S."/>
            <person name="Loffler F."/>
        </authorList>
    </citation>
    <scope>NUCLEOTIDE SEQUENCE</scope>
</reference>
<organism evidence="1">
    <name type="scientific">bioreactor metagenome</name>
    <dbReference type="NCBI Taxonomy" id="1076179"/>
    <lineage>
        <taxon>unclassified sequences</taxon>
        <taxon>metagenomes</taxon>
        <taxon>ecological metagenomes</taxon>
    </lineage>
</organism>
<evidence type="ECO:0000313" key="1">
    <source>
        <dbReference type="EMBL" id="MPN11038.1"/>
    </source>
</evidence>
<comment type="caution">
    <text evidence="1">The sequence shown here is derived from an EMBL/GenBank/DDBJ whole genome shotgun (WGS) entry which is preliminary data.</text>
</comment>
<dbReference type="AlphaFoldDB" id="A0A645F9I4"/>
<sequence>MFAVLEHHDRVGDLEHLAHPMGHQDERGARIAQLADQLEQRLDVAFSQARCRLVEDQDPGRGGHGLGDLHHLLFGQGQIAHHGLRGDA</sequence>
<dbReference type="AntiFam" id="ANF00142">
    <property type="entry name" value="Shadow ORF (opposite yadG)"/>
</dbReference>
<proteinExistence type="predicted"/>
<accession>A0A645F9I4</accession>